<dbReference type="Pfam" id="PF23394">
    <property type="entry name" value="DUF7102"/>
    <property type="match status" value="1"/>
</dbReference>
<organism evidence="4 5">
    <name type="scientific">Rhynchosporium graminicola</name>
    <dbReference type="NCBI Taxonomy" id="2792576"/>
    <lineage>
        <taxon>Eukaryota</taxon>
        <taxon>Fungi</taxon>
        <taxon>Dikarya</taxon>
        <taxon>Ascomycota</taxon>
        <taxon>Pezizomycotina</taxon>
        <taxon>Leotiomycetes</taxon>
        <taxon>Helotiales</taxon>
        <taxon>Ploettnerulaceae</taxon>
        <taxon>Rhynchosporium</taxon>
    </lineage>
</organism>
<gene>
    <name evidence="4" type="ORF">RCO7_04559</name>
</gene>
<name>A0A1E1JSM8_9HELO</name>
<dbReference type="InterPro" id="IPR057559">
    <property type="entry name" value="SAM_6"/>
</dbReference>
<keyword evidence="5" id="KW-1185">Reference proteome</keyword>
<sequence>MSQSSSSQEEKVSPHEYARQNGLAQDYLAANLEIHALFDIRSRFVNNVDDDANLPLFDLGPQLKVEERLSCSREAASLLSWVTREESSDEINAIVAPLFKDTDCIRKKKLELPLLRTDVDTDSRNFASREGFEISVQDIKLPLEAVAQGEGFDWIEQYKNLGGEILRDLKLEKISVTREAMVFLQACMTVSWTEEDDRELWAREQKYQRVGWAQNIKTLLRLLQRTVLDPITPPLSPLPSILQPFEPSSSDSAMQVPVFSEPPSPTKQDLEALEKEIFKQDLPTPLRSLSAGCKIEGLSEEMPAALGNLYSSPGGLDQSQSEPRPSRWADFKLEVPLMPNETATIPKIVRFKEVIEERHFTPTTSPVAPDDGSAFFENICSDAYFKANQEVEHEKLSIDNITARVDVPELNFDKPNAPWKKFEEIQSQAALSALQKSFVLEQVASSVPTWPGPRKETKLPWAPFSASFAKLALEDDALVDDTTGKAFVEDDGDVIDSSSVTWKAAGLRILIDEDDEEKIEFGQFRKDTQPDLSSIVKKRKMELQEREKLKSDPTGIVLPDSRLSLTKNARKTATTAAHAVNEDFGLLGGAFSAQASLNNYLEIRGVKRPKMAESSYFSKPPIEKIPTESKGEHHARATLDIVIRKSPANRQSLPVPSLQKLISPTWVVVSTTLLKNRSLIKSIEAQSPALTLIERDFTAHNTSAWSPGSVSRIPIVSPLDAEADFIVSPSVGIIVTTLQKIKQKPPRDKTKSKIRERLDKVNLRYEKLVLLVSEGNEDGVAAALAEGDCLAFADFTGYISGLETSISLQFVGGGEETLSKWIVSSIIQYRVDTDLLADETYWELFLRRAGLNAFAAQAVVVNLRAPDGVHAGSPSKIGQFGLTAFVEMGKQQRIARFGNICGQKVLSRVSAVLDATWQ</sequence>
<feature type="domain" description="DUF7102" evidence="2">
    <location>
        <begin position="666"/>
        <end position="833"/>
    </location>
</feature>
<evidence type="ECO:0000256" key="1">
    <source>
        <dbReference type="SAM" id="MobiDB-lite"/>
    </source>
</evidence>
<proteinExistence type="predicted"/>
<dbReference type="Proteomes" id="UP000178129">
    <property type="component" value="Unassembled WGS sequence"/>
</dbReference>
<accession>A0A1E1JSM8</accession>
<protein>
    <submittedName>
        <fullName evidence="4">Uncharacterized protein</fullName>
    </submittedName>
</protein>
<dbReference type="InterPro" id="IPR055528">
    <property type="entry name" value="DUF7102"/>
</dbReference>
<comment type="caution">
    <text evidence="4">The sequence shown here is derived from an EMBL/GenBank/DDBJ whole genome shotgun (WGS) entry which is preliminary data.</text>
</comment>
<evidence type="ECO:0000259" key="2">
    <source>
        <dbReference type="Pfam" id="PF23394"/>
    </source>
</evidence>
<reference evidence="5" key="1">
    <citation type="submission" date="2016-03" db="EMBL/GenBank/DDBJ databases">
        <authorList>
            <person name="Ploux O."/>
        </authorList>
    </citation>
    <scope>NUCLEOTIDE SEQUENCE [LARGE SCALE GENOMIC DNA]</scope>
    <source>
        <strain evidence="5">UK7</strain>
    </source>
</reference>
<evidence type="ECO:0000313" key="4">
    <source>
        <dbReference type="EMBL" id="CZS88885.1"/>
    </source>
</evidence>
<dbReference type="InParanoid" id="A0A1E1JSM8"/>
<dbReference type="Pfam" id="PF23395">
    <property type="entry name" value="SAM_6"/>
    <property type="match status" value="1"/>
</dbReference>
<evidence type="ECO:0000259" key="3">
    <source>
        <dbReference type="Pfam" id="PF23395"/>
    </source>
</evidence>
<feature type="region of interest" description="Disordered" evidence="1">
    <location>
        <begin position="246"/>
        <end position="266"/>
    </location>
</feature>
<feature type="domain" description="SAM-like" evidence="3">
    <location>
        <begin position="837"/>
        <end position="913"/>
    </location>
</feature>
<dbReference type="AlphaFoldDB" id="A0A1E1JSM8"/>
<dbReference type="EMBL" id="FJUW01000002">
    <property type="protein sequence ID" value="CZS88885.1"/>
    <property type="molecule type" value="Genomic_DNA"/>
</dbReference>
<evidence type="ECO:0000313" key="5">
    <source>
        <dbReference type="Proteomes" id="UP000178129"/>
    </source>
</evidence>